<dbReference type="GO" id="GO:0005125">
    <property type="term" value="F:cytokine activity"/>
    <property type="evidence" value="ECO:0007669"/>
    <property type="project" value="InterPro"/>
</dbReference>
<evidence type="ECO:0000313" key="3">
    <source>
        <dbReference type="Ensembl" id="ENSPNAP00000026931.1"/>
    </source>
</evidence>
<dbReference type="STRING" id="42514.ENSPNAP00000026931"/>
<keyword evidence="4" id="KW-1185">Reference proteome</keyword>
<dbReference type="PANTHER" id="PTHR10058:SF0">
    <property type="entry name" value="MACROPHAGE COLONY-STIMULATING FACTOR 1"/>
    <property type="match status" value="1"/>
</dbReference>
<dbReference type="InterPro" id="IPR009079">
    <property type="entry name" value="4_helix_cytokine-like_core"/>
</dbReference>
<dbReference type="Ensembl" id="ENSPNAT00000003886.2">
    <property type="protein sequence ID" value="ENSPNAP00000026931.1"/>
    <property type="gene ID" value="ENSPNAG00000012294.2"/>
</dbReference>
<dbReference type="GO" id="GO:0016020">
    <property type="term" value="C:membrane"/>
    <property type="evidence" value="ECO:0007669"/>
    <property type="project" value="InterPro"/>
</dbReference>
<reference evidence="3 4" key="1">
    <citation type="submission" date="2020-10" db="EMBL/GenBank/DDBJ databases">
        <title>Pygocentrus nattereri (red-bellied piranha) genome, fPygNat1, primary haplotype.</title>
        <authorList>
            <person name="Myers G."/>
            <person name="Meyer A."/>
            <person name="Karagic N."/>
            <person name="Pippel M."/>
            <person name="Winkler S."/>
            <person name="Tracey A."/>
            <person name="Wood J."/>
            <person name="Formenti G."/>
            <person name="Howe K."/>
            <person name="Fedrigo O."/>
            <person name="Jarvis E.D."/>
        </authorList>
    </citation>
    <scope>NUCLEOTIDE SEQUENCE [LARGE SCALE GENOMIC DNA]</scope>
</reference>
<feature type="signal peptide" evidence="2">
    <location>
        <begin position="1"/>
        <end position="28"/>
    </location>
</feature>
<name>A0A3B4DV27_PYGNA</name>
<accession>A0A3B4DV27</accession>
<dbReference type="Pfam" id="PF05337">
    <property type="entry name" value="CSF-1"/>
    <property type="match status" value="1"/>
</dbReference>
<keyword evidence="1" id="KW-1133">Transmembrane helix</keyword>
<evidence type="ECO:0008006" key="5">
    <source>
        <dbReference type="Google" id="ProtNLM"/>
    </source>
</evidence>
<dbReference type="GO" id="GO:0005615">
    <property type="term" value="C:extracellular space"/>
    <property type="evidence" value="ECO:0007669"/>
    <property type="project" value="TreeGrafter"/>
</dbReference>
<keyword evidence="2" id="KW-0732">Signal</keyword>
<reference evidence="3" key="3">
    <citation type="submission" date="2025-09" db="UniProtKB">
        <authorList>
            <consortium name="Ensembl"/>
        </authorList>
    </citation>
    <scope>IDENTIFICATION</scope>
</reference>
<keyword evidence="1" id="KW-0472">Membrane</keyword>
<dbReference type="InterPro" id="IPR008001">
    <property type="entry name" value="MCSF-1"/>
</dbReference>
<dbReference type="RefSeq" id="XP_017550202.1">
    <property type="nucleotide sequence ID" value="XM_017694713.2"/>
</dbReference>
<dbReference type="FunFam" id="1.20.1250.10:FF:000056">
    <property type="entry name" value="Colony-stimulating factor 1b (macrophage)"/>
    <property type="match status" value="1"/>
</dbReference>
<evidence type="ECO:0000313" key="4">
    <source>
        <dbReference type="Proteomes" id="UP001501920"/>
    </source>
</evidence>
<dbReference type="GeneID" id="108425768"/>
<protein>
    <recommendedName>
        <fullName evidence="5">Colony stimulating factor 1b (macrophage)</fullName>
    </recommendedName>
</protein>
<dbReference type="PANTHER" id="PTHR10058">
    <property type="entry name" value="MACROPHAGE COLONY STIMULATING FACTOR"/>
    <property type="match status" value="1"/>
</dbReference>
<evidence type="ECO:0000256" key="2">
    <source>
        <dbReference type="SAM" id="SignalP"/>
    </source>
</evidence>
<dbReference type="Proteomes" id="UP001501920">
    <property type="component" value="Chromosome 21"/>
</dbReference>
<dbReference type="RefSeq" id="XP_017550201.1">
    <property type="nucleotide sequence ID" value="XM_017694712.2"/>
</dbReference>
<dbReference type="OMA" id="VEWNCED"/>
<dbReference type="Gene3D" id="1.20.1250.10">
    <property type="match status" value="1"/>
</dbReference>
<feature type="chain" id="PRO_5017449220" description="Colony stimulating factor 1b (macrophage)" evidence="2">
    <location>
        <begin position="29"/>
        <end position="550"/>
    </location>
</feature>
<proteinExistence type="predicted"/>
<organism evidence="3 4">
    <name type="scientific">Pygocentrus nattereri</name>
    <name type="common">Red-bellied piranha</name>
    <dbReference type="NCBI Taxonomy" id="42514"/>
    <lineage>
        <taxon>Eukaryota</taxon>
        <taxon>Metazoa</taxon>
        <taxon>Chordata</taxon>
        <taxon>Craniata</taxon>
        <taxon>Vertebrata</taxon>
        <taxon>Euteleostomi</taxon>
        <taxon>Actinopterygii</taxon>
        <taxon>Neopterygii</taxon>
        <taxon>Teleostei</taxon>
        <taxon>Ostariophysi</taxon>
        <taxon>Characiformes</taxon>
        <taxon>Characoidei</taxon>
        <taxon>Pygocentrus</taxon>
    </lineage>
</organism>
<sequence>MNTNTPAHKAKIRHLCSFLVLCLHLANGAVPGPCKHSVTKDHLLNLRRLIGNQLQNGCSISYNFTERQSLSDICYIKAAFPHMLDLLNTHFRYERDSDNYNYVSSLKNLIYNIYSQRCIPPINEETEDNPVKFAKLYKTSPRVGLEKAEEVIQMYQNLVTKNDKPVEWNCEDEYVEDSQESTTAHLTQMSGTPECKCSCTKMSSTLLKALPLTRFSLSAPTTISPTRPYQEPVFSYKNVGSRASEPGVKQKATKIIQAQSSPVSPDSESYGTTAGNFPNLIFSTTLDLTDGKVESSPSSVLSSSITSSTKLARIPQKKTLLVLHSATSQPSQRSITPLNSHRSTALLLAKRSLDTKDQGILSDFFSKLLQSWITTATSDSAGIHKKGVQITPRATVYNPFQTLHAEVTAAPSLKIMEDISEYISTPAEQSVDVSTPTHIQTHLHMAASLPENVIKAFSEATDCKDSKCQKDTEDMKAQISRDHVERPLEKDFQLTSSSINTALIITSACLALMLIAALLFCKQQRNIRRLFQRPRGTSTQRSSIYDKIEL</sequence>
<evidence type="ECO:0000256" key="1">
    <source>
        <dbReference type="SAM" id="Phobius"/>
    </source>
</evidence>
<keyword evidence="1" id="KW-0812">Transmembrane</keyword>
<reference evidence="3" key="2">
    <citation type="submission" date="2025-08" db="UniProtKB">
        <authorList>
            <consortium name="Ensembl"/>
        </authorList>
    </citation>
    <scope>IDENTIFICATION</scope>
</reference>
<dbReference type="SUPFAM" id="SSF47266">
    <property type="entry name" value="4-helical cytokines"/>
    <property type="match status" value="1"/>
</dbReference>
<dbReference type="GO" id="GO:0008083">
    <property type="term" value="F:growth factor activity"/>
    <property type="evidence" value="ECO:0007669"/>
    <property type="project" value="InterPro"/>
</dbReference>
<dbReference type="GeneTree" id="ENSGT00390000015805"/>
<feature type="transmembrane region" description="Helical" evidence="1">
    <location>
        <begin position="502"/>
        <end position="521"/>
    </location>
</feature>
<dbReference type="OrthoDB" id="8702024at2759"/>
<dbReference type="CTD" id="100004617"/>
<dbReference type="AlphaFoldDB" id="A0A3B4DV27"/>